<reference evidence="1 2" key="2">
    <citation type="submission" date="2018-11" db="EMBL/GenBank/DDBJ databases">
        <authorList>
            <consortium name="Pathogen Informatics"/>
        </authorList>
    </citation>
    <scope>NUCLEOTIDE SEQUENCE [LARGE SCALE GENOMIC DNA]</scope>
    <source>
        <strain evidence="1 2">Egypt</strain>
    </source>
</reference>
<keyword evidence="2" id="KW-1185">Reference proteome</keyword>
<reference evidence="3" key="1">
    <citation type="submission" date="2016-06" db="UniProtKB">
        <authorList>
            <consortium name="WormBaseParasite"/>
        </authorList>
    </citation>
    <scope>IDENTIFICATION</scope>
</reference>
<evidence type="ECO:0000313" key="2">
    <source>
        <dbReference type="Proteomes" id="UP000272942"/>
    </source>
</evidence>
<dbReference type="AlphaFoldDB" id="A0A183AY90"/>
<dbReference type="WBParaSite" id="ECPE_0001196001-mRNA-1">
    <property type="protein sequence ID" value="ECPE_0001196001-mRNA-1"/>
    <property type="gene ID" value="ECPE_0001196001"/>
</dbReference>
<dbReference type="OrthoDB" id="10029313at2759"/>
<dbReference type="Proteomes" id="UP000272942">
    <property type="component" value="Unassembled WGS sequence"/>
</dbReference>
<evidence type="ECO:0000313" key="1">
    <source>
        <dbReference type="EMBL" id="VDP89130.1"/>
    </source>
</evidence>
<evidence type="ECO:0000313" key="3">
    <source>
        <dbReference type="WBParaSite" id="ECPE_0001196001-mRNA-1"/>
    </source>
</evidence>
<gene>
    <name evidence="1" type="ORF">ECPE_LOCUS11925</name>
</gene>
<name>A0A183AY90_9TREM</name>
<proteinExistence type="predicted"/>
<organism evidence="3">
    <name type="scientific">Echinostoma caproni</name>
    <dbReference type="NCBI Taxonomy" id="27848"/>
    <lineage>
        <taxon>Eukaryota</taxon>
        <taxon>Metazoa</taxon>
        <taxon>Spiralia</taxon>
        <taxon>Lophotrochozoa</taxon>
        <taxon>Platyhelminthes</taxon>
        <taxon>Trematoda</taxon>
        <taxon>Digenea</taxon>
        <taxon>Plagiorchiida</taxon>
        <taxon>Echinostomata</taxon>
        <taxon>Echinostomatoidea</taxon>
        <taxon>Echinostomatidae</taxon>
        <taxon>Echinostoma</taxon>
    </lineage>
</organism>
<accession>A0A183AY90</accession>
<dbReference type="EMBL" id="UZAN01051793">
    <property type="protein sequence ID" value="VDP89130.1"/>
    <property type="molecule type" value="Genomic_DNA"/>
</dbReference>
<sequence length="268" mass="31087">MCSIGMVIQLKQAKDPIAFRGLNKYVNFSTKLALAEARIQFIDECVTKSVFPKQYWTLLRRNRVKIRSATLRRLAVNERDTLCNHLVDLERNYVTSACALDNLSPIERKSFKDYVQSIVAKQVERIQTILRRRLNHVKPVGELSVNPEQYVHNLSCVNLDKMLLEVLSPGPVFYPNGRSKQLDVEVEFKNLYAQFSVLVPPSKLDLEKLKSTLVNACYQHQSVKVKRSELVTSEHLKRLKDLQKNREIMIYKPDKEARIVLLNRTDYV</sequence>
<protein>
    <submittedName>
        <fullName evidence="1 3">Uncharacterized protein</fullName>
    </submittedName>
</protein>